<keyword evidence="1" id="KW-0812">Transmembrane</keyword>
<dbReference type="EMBL" id="JAEEGA010000011">
    <property type="protein sequence ID" value="MBP1042588.1"/>
    <property type="molecule type" value="Genomic_DNA"/>
</dbReference>
<dbReference type="AlphaFoldDB" id="A0A940PEN1"/>
<feature type="transmembrane region" description="Helical" evidence="1">
    <location>
        <begin position="32"/>
        <end position="52"/>
    </location>
</feature>
<organism evidence="2 3">
    <name type="scientific">Vagococcus allomyrinae</name>
    <dbReference type="NCBI Taxonomy" id="2794353"/>
    <lineage>
        <taxon>Bacteria</taxon>
        <taxon>Bacillati</taxon>
        <taxon>Bacillota</taxon>
        <taxon>Bacilli</taxon>
        <taxon>Lactobacillales</taxon>
        <taxon>Enterococcaceae</taxon>
        <taxon>Vagococcus</taxon>
    </lineage>
</organism>
<name>A0A940PEN1_9ENTE</name>
<feature type="transmembrane region" description="Helical" evidence="1">
    <location>
        <begin position="7"/>
        <end position="26"/>
    </location>
</feature>
<reference evidence="2" key="1">
    <citation type="submission" date="2020-12" db="EMBL/GenBank/DDBJ databases">
        <title>Vagococcus allomyrinae sp. nov. and Enterococcus lavae sp. nov., isolated from the larvae of Allomyrina dichotoma.</title>
        <authorList>
            <person name="Lee S.D."/>
        </authorList>
    </citation>
    <scope>NUCLEOTIDE SEQUENCE</scope>
    <source>
        <strain evidence="2">BWB3-3</strain>
    </source>
</reference>
<feature type="transmembrane region" description="Helical" evidence="1">
    <location>
        <begin position="64"/>
        <end position="85"/>
    </location>
</feature>
<keyword evidence="1" id="KW-1133">Transmembrane helix</keyword>
<protein>
    <submittedName>
        <fullName evidence="2">DUF3021 family protein</fullName>
    </submittedName>
</protein>
<evidence type="ECO:0000313" key="3">
    <source>
        <dbReference type="Proteomes" id="UP000674938"/>
    </source>
</evidence>
<sequence length="138" mass="15501">MRAYRKNGFLIFCIVYTVLSLIHFMMNGDIPAKVTGIFLGMALFSSLLGIMLIPNERHSNRRVILNQISYLVIIMAAIILISYLAGWQQSLLSISINAVIVLGLFAVVKYVLYNHDKKEAADINAQLLARKKRKTDSA</sequence>
<accession>A0A940PEN1</accession>
<keyword evidence="3" id="KW-1185">Reference proteome</keyword>
<gene>
    <name evidence="2" type="ORF">I6N95_16350</name>
</gene>
<evidence type="ECO:0000256" key="1">
    <source>
        <dbReference type="SAM" id="Phobius"/>
    </source>
</evidence>
<comment type="caution">
    <text evidence="2">The sequence shown here is derived from an EMBL/GenBank/DDBJ whole genome shotgun (WGS) entry which is preliminary data.</text>
</comment>
<dbReference type="RefSeq" id="WP_209529902.1">
    <property type="nucleotide sequence ID" value="NZ_JAEEGA010000011.1"/>
</dbReference>
<evidence type="ECO:0000313" key="2">
    <source>
        <dbReference type="EMBL" id="MBP1042588.1"/>
    </source>
</evidence>
<feature type="transmembrane region" description="Helical" evidence="1">
    <location>
        <begin position="91"/>
        <end position="112"/>
    </location>
</feature>
<keyword evidence="1" id="KW-0472">Membrane</keyword>
<dbReference type="Proteomes" id="UP000674938">
    <property type="component" value="Unassembled WGS sequence"/>
</dbReference>
<proteinExistence type="predicted"/>